<dbReference type="InterPro" id="IPR005170">
    <property type="entry name" value="Transptr-assoc_dom"/>
</dbReference>
<feature type="transmembrane region" description="Helical" evidence="8">
    <location>
        <begin position="73"/>
        <end position="94"/>
    </location>
</feature>
<evidence type="ECO:0000256" key="6">
    <source>
        <dbReference type="ARBA" id="ARBA00023122"/>
    </source>
</evidence>
<dbReference type="InterPro" id="IPR002550">
    <property type="entry name" value="CNNM"/>
</dbReference>
<feature type="transmembrane region" description="Helical" evidence="8">
    <location>
        <begin position="34"/>
        <end position="53"/>
    </location>
</feature>
<evidence type="ECO:0000256" key="5">
    <source>
        <dbReference type="ARBA" id="ARBA00022989"/>
    </source>
</evidence>
<evidence type="ECO:0008006" key="12">
    <source>
        <dbReference type="Google" id="ProtNLM"/>
    </source>
</evidence>
<evidence type="ECO:0000256" key="7">
    <source>
        <dbReference type="ARBA" id="ARBA00023136"/>
    </source>
</evidence>
<feature type="domain" description="CNNM transmembrane" evidence="10">
    <location>
        <begin position="1"/>
        <end position="177"/>
    </location>
</feature>
<organism evidence="11">
    <name type="scientific">marine sediment metagenome</name>
    <dbReference type="NCBI Taxonomy" id="412755"/>
    <lineage>
        <taxon>unclassified sequences</taxon>
        <taxon>metagenomes</taxon>
        <taxon>ecological metagenomes</taxon>
    </lineage>
</organism>
<proteinExistence type="predicted"/>
<dbReference type="Pfam" id="PF00571">
    <property type="entry name" value="CBS"/>
    <property type="match status" value="2"/>
</dbReference>
<keyword evidence="5 8" id="KW-1133">Transmembrane helix</keyword>
<dbReference type="GO" id="GO:0050660">
    <property type="term" value="F:flavin adenine dinucleotide binding"/>
    <property type="evidence" value="ECO:0007669"/>
    <property type="project" value="InterPro"/>
</dbReference>
<evidence type="ECO:0000259" key="9">
    <source>
        <dbReference type="PROSITE" id="PS51371"/>
    </source>
</evidence>
<dbReference type="SUPFAM" id="SSF56176">
    <property type="entry name" value="FAD-binding/transporter-associated domain-like"/>
    <property type="match status" value="1"/>
</dbReference>
<feature type="domain" description="CBS" evidence="9">
    <location>
        <begin position="196"/>
        <end position="257"/>
    </location>
</feature>
<dbReference type="InterPro" id="IPR016169">
    <property type="entry name" value="FAD-bd_PCMH_sub2"/>
</dbReference>
<gene>
    <name evidence="11" type="ORF">LCGC14_2647930</name>
</gene>
<dbReference type="GO" id="GO:0005886">
    <property type="term" value="C:plasma membrane"/>
    <property type="evidence" value="ECO:0007669"/>
    <property type="project" value="UniProtKB-SubCell"/>
</dbReference>
<dbReference type="InterPro" id="IPR044751">
    <property type="entry name" value="Ion_transp-like_CBS"/>
</dbReference>
<evidence type="ECO:0000313" key="11">
    <source>
        <dbReference type="EMBL" id="KKK97920.1"/>
    </source>
</evidence>
<keyword evidence="3 8" id="KW-0812">Transmembrane</keyword>
<dbReference type="InterPro" id="IPR051676">
    <property type="entry name" value="UPF0053_domain"/>
</dbReference>
<dbReference type="InterPro" id="IPR036318">
    <property type="entry name" value="FAD-bd_PCMH-like_sf"/>
</dbReference>
<dbReference type="FunFam" id="3.10.580.10:FF:000002">
    <property type="entry name" value="Magnesium/cobalt efflux protein CorC"/>
    <property type="match status" value="1"/>
</dbReference>
<name>A0A0F9AI21_9ZZZZ</name>
<feature type="domain" description="CBS" evidence="9">
    <location>
        <begin position="270"/>
        <end position="327"/>
    </location>
</feature>
<dbReference type="Pfam" id="PF03471">
    <property type="entry name" value="CorC_HlyC"/>
    <property type="match status" value="1"/>
</dbReference>
<evidence type="ECO:0000256" key="1">
    <source>
        <dbReference type="ARBA" id="ARBA00004651"/>
    </source>
</evidence>
<dbReference type="Gene3D" id="3.10.580.10">
    <property type="entry name" value="CBS-domain"/>
    <property type="match status" value="1"/>
</dbReference>
<dbReference type="PANTHER" id="PTHR43099:SF5">
    <property type="entry name" value="HLYC_CORC FAMILY TRANSPORTER"/>
    <property type="match status" value="1"/>
</dbReference>
<dbReference type="Gene3D" id="3.30.465.10">
    <property type="match status" value="1"/>
</dbReference>
<keyword evidence="2" id="KW-1003">Cell membrane</keyword>
<accession>A0A0F9AI21</accession>
<dbReference type="PANTHER" id="PTHR43099">
    <property type="entry name" value="UPF0053 PROTEIN YRKA"/>
    <property type="match status" value="1"/>
</dbReference>
<protein>
    <recommendedName>
        <fullName evidence="12">CBS domain-containing protein</fullName>
    </recommendedName>
</protein>
<feature type="transmembrane region" description="Helical" evidence="8">
    <location>
        <begin position="128"/>
        <end position="145"/>
    </location>
</feature>
<dbReference type="SUPFAM" id="SSF54631">
    <property type="entry name" value="CBS-domain pair"/>
    <property type="match status" value="1"/>
</dbReference>
<dbReference type="Pfam" id="PF01595">
    <property type="entry name" value="CNNM"/>
    <property type="match status" value="1"/>
</dbReference>
<keyword evidence="7 8" id="KW-0472">Membrane</keyword>
<keyword evidence="6" id="KW-0129">CBS domain</keyword>
<keyword evidence="4" id="KW-0677">Repeat</keyword>
<evidence type="ECO:0000256" key="2">
    <source>
        <dbReference type="ARBA" id="ARBA00022475"/>
    </source>
</evidence>
<evidence type="ECO:0000259" key="10">
    <source>
        <dbReference type="PROSITE" id="PS51846"/>
    </source>
</evidence>
<feature type="non-terminal residue" evidence="11">
    <location>
        <position position="1"/>
    </location>
</feature>
<dbReference type="InterPro" id="IPR000644">
    <property type="entry name" value="CBS_dom"/>
</dbReference>
<dbReference type="SMART" id="SM01091">
    <property type="entry name" value="CorC_HlyC"/>
    <property type="match status" value="1"/>
</dbReference>
<evidence type="ECO:0000256" key="4">
    <source>
        <dbReference type="ARBA" id="ARBA00022737"/>
    </source>
</evidence>
<evidence type="ECO:0000256" key="3">
    <source>
        <dbReference type="ARBA" id="ARBA00022692"/>
    </source>
</evidence>
<dbReference type="InterPro" id="IPR046342">
    <property type="entry name" value="CBS_dom_sf"/>
</dbReference>
<dbReference type="CDD" id="cd04590">
    <property type="entry name" value="CBS_pair_CorC_HlyC_assoc"/>
    <property type="match status" value="1"/>
</dbReference>
<dbReference type="PROSITE" id="PS51846">
    <property type="entry name" value="CNNM"/>
    <property type="match status" value="1"/>
</dbReference>
<dbReference type="AlphaFoldDB" id="A0A0F9AI21"/>
<reference evidence="11" key="1">
    <citation type="journal article" date="2015" name="Nature">
        <title>Complex archaea that bridge the gap between prokaryotes and eukaryotes.</title>
        <authorList>
            <person name="Spang A."/>
            <person name="Saw J.H."/>
            <person name="Jorgensen S.L."/>
            <person name="Zaremba-Niedzwiedzka K."/>
            <person name="Martijn J."/>
            <person name="Lind A.E."/>
            <person name="van Eijk R."/>
            <person name="Schleper C."/>
            <person name="Guy L."/>
            <person name="Ettema T.J."/>
        </authorList>
    </citation>
    <scope>NUCLEOTIDE SEQUENCE</scope>
</reference>
<comment type="caution">
    <text evidence="11">The sequence shown here is derived from an EMBL/GenBank/DDBJ whole genome shotgun (WGS) entry which is preliminary data.</text>
</comment>
<dbReference type="EMBL" id="LAZR01045837">
    <property type="protein sequence ID" value="KKK97920.1"/>
    <property type="molecule type" value="Genomic_DNA"/>
</dbReference>
<dbReference type="PROSITE" id="PS51371">
    <property type="entry name" value="CBS"/>
    <property type="match status" value="2"/>
</dbReference>
<comment type="subcellular location">
    <subcellularLocation>
        <location evidence="1">Cell membrane</location>
        <topology evidence="1">Multi-pass membrane protein</topology>
    </subcellularLocation>
</comment>
<sequence>ALVSVRHSRIDELINNGNKRAKRVKRVIEKQDDVISATQLGITLASLALGWTGELTLESFFSGLDLDNIFGDGTTFGLSAVIAFMLITYMHVVLGELAPKSLALQHAEETALWVAWPMEKFTQLTRPLIILFNGTAWLILRIFGVRPLSGHRLAHSEEELKLLISQSEKAGLLESKESDILRKTFDLPDTMIREIMTPRVELIIISVEDPFKDIVKLVRDSGHSRIPVYEDNKDNIIGLLYAKDLLKYYAIHLENSSGLSSNNNPSIRDILRKPDFVPETMFAHKLLTQFQSSKRQVAVVTNEFGGVEGIVSLEDILEQLVGDIQDEYDSEPPEITKMDENSSEVSAQTSLEDFNQYFNTEFESEQSVTIGGYLVENIGELPEEGETHHLENITFKIAKKNGFRIETLIVDKTESLLPEEEEKQVKNGKKVDK</sequence>
<evidence type="ECO:0000256" key="8">
    <source>
        <dbReference type="SAM" id="Phobius"/>
    </source>
</evidence>